<evidence type="ECO:0000256" key="6">
    <source>
        <dbReference type="ARBA" id="ARBA00022741"/>
    </source>
</evidence>
<dbReference type="EMBL" id="KZ345813">
    <property type="protein sequence ID" value="PIO71918.1"/>
    <property type="molecule type" value="Genomic_DNA"/>
</dbReference>
<evidence type="ECO:0000256" key="1">
    <source>
        <dbReference type="ARBA" id="ARBA00004496"/>
    </source>
</evidence>
<dbReference type="InterPro" id="IPR050292">
    <property type="entry name" value="Glutamine_Synthetase"/>
</dbReference>
<dbReference type="AlphaFoldDB" id="A0A2G9UVH3"/>
<dbReference type="SUPFAM" id="SSF55931">
    <property type="entry name" value="Glutamine synthetase/guanido kinase"/>
    <property type="match status" value="1"/>
</dbReference>
<evidence type="ECO:0000313" key="10">
    <source>
        <dbReference type="EMBL" id="PIO71918.1"/>
    </source>
</evidence>
<dbReference type="GO" id="GO:0004356">
    <property type="term" value="F:glutamine synthetase activity"/>
    <property type="evidence" value="ECO:0007669"/>
    <property type="project" value="UniProtKB-EC"/>
</dbReference>
<accession>A0A2G9UVH3</accession>
<reference evidence="11 12" key="1">
    <citation type="submission" date="2015-09" db="EMBL/GenBank/DDBJ databases">
        <title>Draft genome of the parasitic nematode Teladorsagia circumcincta isolate WARC Sus (inbred).</title>
        <authorList>
            <person name="Mitreva M."/>
        </authorList>
    </citation>
    <scope>NUCLEOTIDE SEQUENCE [LARGE SCALE GENOMIC DNA]</scope>
    <source>
        <strain evidence="11 12">S</strain>
    </source>
</reference>
<evidence type="ECO:0000256" key="8">
    <source>
        <dbReference type="PROSITE-ProRule" id="PRU01331"/>
    </source>
</evidence>
<organism evidence="11 12">
    <name type="scientific">Teladorsagia circumcincta</name>
    <name type="common">Brown stomach worm</name>
    <name type="synonym">Ostertagia circumcincta</name>
    <dbReference type="NCBI Taxonomy" id="45464"/>
    <lineage>
        <taxon>Eukaryota</taxon>
        <taxon>Metazoa</taxon>
        <taxon>Ecdysozoa</taxon>
        <taxon>Nematoda</taxon>
        <taxon>Chromadorea</taxon>
        <taxon>Rhabditida</taxon>
        <taxon>Rhabditina</taxon>
        <taxon>Rhabditomorpha</taxon>
        <taxon>Strongyloidea</taxon>
        <taxon>Trichostrongylidae</taxon>
        <taxon>Teladorsagia</taxon>
    </lineage>
</organism>
<protein>
    <recommendedName>
        <fullName evidence="3">glutamine synthetase</fullName>
        <ecNumber evidence="3">6.3.1.2</ecNumber>
    </recommendedName>
</protein>
<dbReference type="PROSITE" id="PS51987">
    <property type="entry name" value="GS_CATALYTIC"/>
    <property type="match status" value="1"/>
</dbReference>
<proteinExistence type="inferred from homology"/>
<dbReference type="GO" id="GO:0006542">
    <property type="term" value="P:glutamine biosynthetic process"/>
    <property type="evidence" value="ECO:0007669"/>
    <property type="project" value="TreeGrafter"/>
</dbReference>
<gene>
    <name evidence="11" type="ORF">TELCIR_03835</name>
    <name evidence="10" type="ORF">TELCIR_06167</name>
</gene>
<sequence>MGDWNGAGCHCNFSTEEMRNEGGLAVIEKAMPKLAATHKEAITVYDPHGGEDNKHRLTGRHETSSYDKFTWGVANRAASVRIPRGVAQEGKGYLEDRRPSSNCDPYQVTRIIAESIYLR</sequence>
<evidence type="ECO:0000256" key="4">
    <source>
        <dbReference type="ARBA" id="ARBA00022490"/>
    </source>
</evidence>
<dbReference type="EC" id="6.3.1.2" evidence="3"/>
<evidence type="ECO:0000313" key="12">
    <source>
        <dbReference type="Proteomes" id="UP000230423"/>
    </source>
</evidence>
<evidence type="ECO:0000256" key="3">
    <source>
        <dbReference type="ARBA" id="ARBA00012937"/>
    </source>
</evidence>
<keyword evidence="12" id="KW-1185">Reference proteome</keyword>
<feature type="domain" description="GS catalytic" evidence="9">
    <location>
        <begin position="1"/>
        <end position="119"/>
    </location>
</feature>
<evidence type="ECO:0000313" key="11">
    <source>
        <dbReference type="EMBL" id="PIO74166.1"/>
    </source>
</evidence>
<evidence type="ECO:0000256" key="7">
    <source>
        <dbReference type="ARBA" id="ARBA00022840"/>
    </source>
</evidence>
<name>A0A2G9UVH3_TELCI</name>
<comment type="subcellular location">
    <subcellularLocation>
        <location evidence="1">Cytoplasm</location>
    </subcellularLocation>
</comment>
<dbReference type="InterPro" id="IPR008146">
    <property type="entry name" value="Gln_synth_cat_dom"/>
</dbReference>
<dbReference type="Proteomes" id="UP000230423">
    <property type="component" value="Unassembled WGS sequence"/>
</dbReference>
<comment type="similarity">
    <text evidence="2 8">Belongs to the glutamine synthetase family.</text>
</comment>
<dbReference type="PANTHER" id="PTHR20852:SF96">
    <property type="entry name" value="GLUTAMINE SYNTHETASE-RELATED"/>
    <property type="match status" value="1"/>
</dbReference>
<keyword evidence="7" id="KW-0067">ATP-binding</keyword>
<dbReference type="InterPro" id="IPR014746">
    <property type="entry name" value="Gln_synth/guanido_kin_cat_dom"/>
</dbReference>
<keyword evidence="5 11" id="KW-0436">Ligase</keyword>
<keyword evidence="6" id="KW-0547">Nucleotide-binding</keyword>
<evidence type="ECO:0000259" key="9">
    <source>
        <dbReference type="PROSITE" id="PS51987"/>
    </source>
</evidence>
<evidence type="ECO:0000256" key="2">
    <source>
        <dbReference type="ARBA" id="ARBA00009897"/>
    </source>
</evidence>
<keyword evidence="4" id="KW-0963">Cytoplasm</keyword>
<dbReference type="EMBL" id="KZ345324">
    <property type="protein sequence ID" value="PIO74166.1"/>
    <property type="molecule type" value="Genomic_DNA"/>
</dbReference>
<dbReference type="FunFam" id="3.30.590.10:FF:000011">
    <property type="entry name" value="Glutamine synthetase"/>
    <property type="match status" value="1"/>
</dbReference>
<dbReference type="OrthoDB" id="1936100at2759"/>
<dbReference type="GO" id="GO:0005737">
    <property type="term" value="C:cytoplasm"/>
    <property type="evidence" value="ECO:0007669"/>
    <property type="project" value="UniProtKB-SubCell"/>
</dbReference>
<evidence type="ECO:0000256" key="5">
    <source>
        <dbReference type="ARBA" id="ARBA00022598"/>
    </source>
</evidence>
<dbReference type="PANTHER" id="PTHR20852">
    <property type="entry name" value="GLUTAMINE SYNTHETASE"/>
    <property type="match status" value="1"/>
</dbReference>
<dbReference type="GO" id="GO:0005524">
    <property type="term" value="F:ATP binding"/>
    <property type="evidence" value="ECO:0007669"/>
    <property type="project" value="UniProtKB-KW"/>
</dbReference>
<dbReference type="Gene3D" id="3.30.590.10">
    <property type="entry name" value="Glutamine synthetase/guanido kinase, catalytic domain"/>
    <property type="match status" value="1"/>
</dbReference>